<name>A0A445MR35_9BACT</name>
<dbReference type="InterPro" id="IPR036010">
    <property type="entry name" value="2Fe-2S_ferredoxin-like_sf"/>
</dbReference>
<dbReference type="PROSITE" id="PS00641">
    <property type="entry name" value="COMPLEX1_75K_1"/>
    <property type="match status" value="1"/>
</dbReference>
<dbReference type="InterPro" id="IPR000283">
    <property type="entry name" value="NADH_UbQ_OxRdtase_75kDa_su_CS"/>
</dbReference>
<dbReference type="CDD" id="cd00207">
    <property type="entry name" value="fer2"/>
    <property type="match status" value="1"/>
</dbReference>
<dbReference type="PANTHER" id="PTHR24960:SF84">
    <property type="entry name" value="HYDROGENASE SUBUNIT"/>
    <property type="match status" value="1"/>
</dbReference>
<feature type="domain" description="4Fe-4S ferredoxin-type" evidence="7">
    <location>
        <begin position="167"/>
        <end position="196"/>
    </location>
</feature>
<dbReference type="InterPro" id="IPR017896">
    <property type="entry name" value="4Fe4S_Fe-S-bd"/>
</dbReference>
<dbReference type="Gene3D" id="3.10.20.740">
    <property type="match status" value="1"/>
</dbReference>
<dbReference type="Pfam" id="PF13510">
    <property type="entry name" value="Fer2_4"/>
    <property type="match status" value="1"/>
</dbReference>
<dbReference type="Gene3D" id="3.30.70.20">
    <property type="match status" value="1"/>
</dbReference>
<keyword evidence="1" id="KW-0004">4Fe-4S</keyword>
<dbReference type="SUPFAM" id="SSF54862">
    <property type="entry name" value="4Fe-4S ferredoxins"/>
    <property type="match status" value="1"/>
</dbReference>
<feature type="domain" description="4Fe-4S ferredoxin-type" evidence="7">
    <location>
        <begin position="125"/>
        <end position="159"/>
    </location>
</feature>
<dbReference type="GO" id="GO:0051539">
    <property type="term" value="F:4 iron, 4 sulfur cluster binding"/>
    <property type="evidence" value="ECO:0007669"/>
    <property type="project" value="UniProtKB-KW"/>
</dbReference>
<keyword evidence="5" id="KW-0411">Iron-sulfur</keyword>
<evidence type="ECO:0000259" key="6">
    <source>
        <dbReference type="PROSITE" id="PS51085"/>
    </source>
</evidence>
<gene>
    <name evidence="8" type="ORF">PITCH_A1100012</name>
</gene>
<evidence type="ECO:0000256" key="3">
    <source>
        <dbReference type="ARBA" id="ARBA00022737"/>
    </source>
</evidence>
<keyword evidence="4" id="KW-0408">Iron</keyword>
<reference evidence="8" key="1">
    <citation type="submission" date="2018-01" db="EMBL/GenBank/DDBJ databases">
        <authorList>
            <person name="Regsiter A."/>
            <person name="William W."/>
        </authorList>
    </citation>
    <scope>NUCLEOTIDE SEQUENCE</scope>
    <source>
        <strain evidence="8">TRIP AH-1</strain>
    </source>
</reference>
<dbReference type="PROSITE" id="PS51085">
    <property type="entry name" value="2FE2S_FER_2"/>
    <property type="match status" value="1"/>
</dbReference>
<dbReference type="PROSITE" id="PS51379">
    <property type="entry name" value="4FE4S_FER_2"/>
    <property type="match status" value="2"/>
</dbReference>
<feature type="domain" description="2Fe-2S ferredoxin-type" evidence="6">
    <location>
        <begin position="10"/>
        <end position="90"/>
    </location>
</feature>
<dbReference type="SUPFAM" id="SSF54292">
    <property type="entry name" value="2Fe-2S ferredoxin-like"/>
    <property type="match status" value="1"/>
</dbReference>
<evidence type="ECO:0000256" key="5">
    <source>
        <dbReference type="ARBA" id="ARBA00023014"/>
    </source>
</evidence>
<dbReference type="PROSITE" id="PS00198">
    <property type="entry name" value="4FE4S_FER_1"/>
    <property type="match status" value="1"/>
</dbReference>
<protein>
    <submittedName>
        <fullName evidence="8">Ferredoxin</fullName>
    </submittedName>
</protein>
<dbReference type="InterPro" id="IPR050157">
    <property type="entry name" value="PSI_iron-sulfur_center"/>
</dbReference>
<proteinExistence type="predicted"/>
<dbReference type="GO" id="GO:0016020">
    <property type="term" value="C:membrane"/>
    <property type="evidence" value="ECO:0007669"/>
    <property type="project" value="InterPro"/>
</dbReference>
<evidence type="ECO:0000256" key="4">
    <source>
        <dbReference type="ARBA" id="ARBA00023004"/>
    </source>
</evidence>
<dbReference type="GO" id="GO:0008137">
    <property type="term" value="F:NADH dehydrogenase (ubiquinone) activity"/>
    <property type="evidence" value="ECO:0007669"/>
    <property type="project" value="InterPro"/>
</dbReference>
<evidence type="ECO:0000313" key="8">
    <source>
        <dbReference type="EMBL" id="SPD71913.1"/>
    </source>
</evidence>
<dbReference type="InterPro" id="IPR017900">
    <property type="entry name" value="4Fe4S_Fe_S_CS"/>
</dbReference>
<accession>A0A445MR35</accession>
<evidence type="ECO:0000256" key="1">
    <source>
        <dbReference type="ARBA" id="ARBA00022485"/>
    </source>
</evidence>
<dbReference type="AlphaFoldDB" id="A0A445MR35"/>
<dbReference type="FunFam" id="3.30.70.20:FF:000035">
    <property type="entry name" value="Iron hydrogenase 1"/>
    <property type="match status" value="1"/>
</dbReference>
<dbReference type="GO" id="GO:0042773">
    <property type="term" value="P:ATP synthesis coupled electron transport"/>
    <property type="evidence" value="ECO:0007669"/>
    <property type="project" value="InterPro"/>
</dbReference>
<evidence type="ECO:0000256" key="2">
    <source>
        <dbReference type="ARBA" id="ARBA00022723"/>
    </source>
</evidence>
<dbReference type="Pfam" id="PF12838">
    <property type="entry name" value="Fer4_7"/>
    <property type="match status" value="1"/>
</dbReference>
<keyword evidence="2" id="KW-0479">Metal-binding</keyword>
<dbReference type="GO" id="GO:0046872">
    <property type="term" value="F:metal ion binding"/>
    <property type="evidence" value="ECO:0007669"/>
    <property type="project" value="UniProtKB-KW"/>
</dbReference>
<keyword evidence="3" id="KW-0677">Repeat</keyword>
<dbReference type="PANTHER" id="PTHR24960">
    <property type="entry name" value="PHOTOSYSTEM I IRON-SULFUR CENTER-RELATED"/>
    <property type="match status" value="1"/>
</dbReference>
<sequence>MSKNSIKEKNIIGFTINGQAVEAEEGWTVLETARYNGFHIPTLCYHEAIEPSGACRLCVVEVREGDWSKVVISCMYPVKEGIEILTDSPRVHNVRRWVLEMLLAECPASKEIQALAAEYGVSSSRFASVDKENQCMLCGLCVRVCNEIVGVNAISFASRGTSKEIATPYKVPSTACVACGSCVTVCPTGAMQARLDQVRGDISQRTGHGHAH</sequence>
<dbReference type="EMBL" id="OJIN01000014">
    <property type="protein sequence ID" value="SPD71913.1"/>
    <property type="molecule type" value="Genomic_DNA"/>
</dbReference>
<organism evidence="8">
    <name type="scientific">uncultured Desulfobacterium sp</name>
    <dbReference type="NCBI Taxonomy" id="201089"/>
    <lineage>
        <taxon>Bacteria</taxon>
        <taxon>Pseudomonadati</taxon>
        <taxon>Thermodesulfobacteriota</taxon>
        <taxon>Desulfobacteria</taxon>
        <taxon>Desulfobacterales</taxon>
        <taxon>Desulfobacteriaceae</taxon>
        <taxon>Desulfobacterium</taxon>
        <taxon>environmental samples</taxon>
    </lineage>
</organism>
<evidence type="ECO:0000259" key="7">
    <source>
        <dbReference type="PROSITE" id="PS51379"/>
    </source>
</evidence>
<dbReference type="InterPro" id="IPR001041">
    <property type="entry name" value="2Fe-2S_ferredoxin-type"/>
</dbReference>